<feature type="transmembrane region" description="Helical" evidence="1">
    <location>
        <begin position="168"/>
        <end position="186"/>
    </location>
</feature>
<keyword evidence="1" id="KW-0472">Membrane</keyword>
<evidence type="ECO:0008006" key="4">
    <source>
        <dbReference type="Google" id="ProtNLM"/>
    </source>
</evidence>
<gene>
    <name evidence="2" type="ORF">SE19_04615</name>
</gene>
<reference evidence="2 3" key="1">
    <citation type="submission" date="2015-09" db="EMBL/GenBank/DDBJ databases">
        <title>Draft genome sequence of Acidiplasma aeolicum DSM 18409.</title>
        <authorList>
            <person name="Hemp J."/>
        </authorList>
    </citation>
    <scope>NUCLEOTIDE SEQUENCE [LARGE SCALE GENOMIC DNA]</scope>
    <source>
        <strain evidence="2 3">V</strain>
    </source>
</reference>
<evidence type="ECO:0000256" key="1">
    <source>
        <dbReference type="SAM" id="Phobius"/>
    </source>
</evidence>
<organism evidence="2 3">
    <name type="scientific">Acidiplasma aeolicum</name>
    <dbReference type="NCBI Taxonomy" id="507754"/>
    <lineage>
        <taxon>Archaea</taxon>
        <taxon>Methanobacteriati</taxon>
        <taxon>Thermoplasmatota</taxon>
        <taxon>Thermoplasmata</taxon>
        <taxon>Thermoplasmatales</taxon>
        <taxon>Ferroplasmaceae</taxon>
        <taxon>Acidiplasma</taxon>
    </lineage>
</organism>
<keyword evidence="1" id="KW-1133">Transmembrane helix</keyword>
<sequence>MLITSRAFVEISVIIILLLTAGLTSVIFMKYQKNHGLHLLYWGLGLLVFVISVFLELLMAAGIFSRFLIDLYLFLVAILVDFLAMGSFALFGNKKYLNYYYLYTGLASIFLLITLIIYPVGKIIIHHIVFGPLPLMVVVSSSFVSFPAAFFIILIAALSYKKSRNIKLLSIIAGVIVVSIAGTLYIAAIPVFLYYAEFIGILLLWIGFK</sequence>
<dbReference type="RefSeq" id="WP_054964163.1">
    <property type="nucleotide sequence ID" value="NZ_LJCQ01000204.1"/>
</dbReference>
<protein>
    <recommendedName>
        <fullName evidence="4">Multipass membrane protein</fullName>
    </recommendedName>
</protein>
<feature type="transmembrane region" description="Helical" evidence="1">
    <location>
        <begin position="6"/>
        <end position="28"/>
    </location>
</feature>
<comment type="caution">
    <text evidence="2">The sequence shown here is derived from an EMBL/GenBank/DDBJ whole genome shotgun (WGS) entry which is preliminary data.</text>
</comment>
<name>A0A0P9ES47_9ARCH</name>
<evidence type="ECO:0000313" key="3">
    <source>
        <dbReference type="Proteomes" id="UP000050515"/>
    </source>
</evidence>
<dbReference type="EMBL" id="LJCQ01000204">
    <property type="protein sequence ID" value="KPV46642.1"/>
    <property type="molecule type" value="Genomic_DNA"/>
</dbReference>
<dbReference type="Proteomes" id="UP000050515">
    <property type="component" value="Unassembled WGS sequence"/>
</dbReference>
<feature type="transmembrane region" description="Helical" evidence="1">
    <location>
        <begin position="133"/>
        <end position="156"/>
    </location>
</feature>
<feature type="transmembrane region" description="Helical" evidence="1">
    <location>
        <begin position="40"/>
        <end position="65"/>
    </location>
</feature>
<keyword evidence="1" id="KW-0812">Transmembrane</keyword>
<accession>A0A0P9ES47</accession>
<feature type="transmembrane region" description="Helical" evidence="1">
    <location>
        <begin position="71"/>
        <end position="92"/>
    </location>
</feature>
<dbReference type="AlphaFoldDB" id="A0A0P9ES47"/>
<feature type="transmembrane region" description="Helical" evidence="1">
    <location>
        <begin position="99"/>
        <end position="121"/>
    </location>
</feature>
<feature type="transmembrane region" description="Helical" evidence="1">
    <location>
        <begin position="192"/>
        <end position="208"/>
    </location>
</feature>
<proteinExistence type="predicted"/>
<evidence type="ECO:0000313" key="2">
    <source>
        <dbReference type="EMBL" id="KPV46642.1"/>
    </source>
</evidence>
<dbReference type="PATRIC" id="fig|507754.4.peg.581"/>